<dbReference type="EMBL" id="LK932994">
    <property type="protein sequence ID" value="CDT17081.1"/>
    <property type="molecule type" value="Genomic_DNA"/>
</dbReference>
<evidence type="ECO:0000313" key="2">
    <source>
        <dbReference type="EMBL" id="CDS88207.1"/>
    </source>
</evidence>
<evidence type="ECO:0000313" key="1">
    <source>
        <dbReference type="EMBL" id="CDS88081.1"/>
    </source>
</evidence>
<dbReference type="GO" id="GO:0016787">
    <property type="term" value="F:hydrolase activity"/>
    <property type="evidence" value="ECO:0007669"/>
    <property type="project" value="UniProtKB-KW"/>
</dbReference>
<evidence type="ECO:0000313" key="3">
    <source>
        <dbReference type="EMBL" id="CDT17081.1"/>
    </source>
</evidence>
<reference evidence="3" key="1">
    <citation type="submission" date="2014-07" db="EMBL/GenBank/DDBJ databases">
        <authorList>
            <person name="Monot Marc"/>
        </authorList>
    </citation>
    <scope>NUCLEOTIDE SEQUENCE</scope>
    <source>
        <strain evidence="3">7032989</strain>
        <strain evidence="2">7032994</strain>
    </source>
</reference>
<gene>
    <name evidence="3" type="ORF">BN1095_330381</name>
    <name evidence="1" type="ORF">BN1096_630184</name>
    <name evidence="2" type="ORF">BN1097_640048</name>
</gene>
<organism evidence="3">
    <name type="scientific">Clostridioides difficile</name>
    <name type="common">Peptoclostridium difficile</name>
    <dbReference type="NCBI Taxonomy" id="1496"/>
    <lineage>
        <taxon>Bacteria</taxon>
        <taxon>Bacillati</taxon>
        <taxon>Bacillota</taxon>
        <taxon>Clostridia</taxon>
        <taxon>Peptostreptococcales</taxon>
        <taxon>Peptostreptococcaceae</taxon>
        <taxon>Clostridioides</taxon>
    </lineage>
</organism>
<dbReference type="EMBL" id="LK932517">
    <property type="protein sequence ID" value="CDS88081.1"/>
    <property type="molecule type" value="Genomic_DNA"/>
</dbReference>
<name>A0A069AMY5_CLODI</name>
<dbReference type="InterPro" id="IPR029058">
    <property type="entry name" value="AB_hydrolase_fold"/>
</dbReference>
<dbReference type="EMBL" id="LK932403">
    <property type="protein sequence ID" value="CDS88207.1"/>
    <property type="molecule type" value="Genomic_DNA"/>
</dbReference>
<accession>A0A069AMY5</accession>
<dbReference type="RefSeq" id="WP_021366800.1">
    <property type="nucleotide sequence ID" value="NZ_BBYB01000003.1"/>
</dbReference>
<dbReference type="SUPFAM" id="SSF53474">
    <property type="entry name" value="alpha/beta-Hydrolases"/>
    <property type="match status" value="1"/>
</dbReference>
<dbReference type="Gene3D" id="3.40.50.1820">
    <property type="entry name" value="alpha/beta hydrolase"/>
    <property type="match status" value="1"/>
</dbReference>
<protein>
    <submittedName>
        <fullName evidence="3">Putative hydrolase</fullName>
    </submittedName>
</protein>
<dbReference type="AlphaFoldDB" id="A0A069AMY5"/>
<sequence>MEKKYFEIHGVPSILWGNPSSKLYIYIHGQCGNKEEAEAFANIAVPHECQVLSVDLPEHGERKREKNSFNPWHVVPELVSIMEYAKCHWNQISLYANSIGAWFSMLSFEKENLRECIFVSPILDMQQLISNMMLWANVSEEQLKHELIIPTSFGHTLSWEYLQYVKQHPITQWNVPTKILYGKHDELTEIGVVEKFVEKFNCNLTVVENGKHWFNTPQELNSLYEWLNTLVK</sequence>
<keyword evidence="3" id="KW-0378">Hydrolase</keyword>
<proteinExistence type="predicted"/>